<evidence type="ECO:0000313" key="2">
    <source>
        <dbReference type="Proteomes" id="UP001597058"/>
    </source>
</evidence>
<gene>
    <name evidence="1" type="ORF">ACFQ5X_41945</name>
</gene>
<protein>
    <submittedName>
        <fullName evidence="1">Uncharacterized protein</fullName>
    </submittedName>
</protein>
<dbReference type="RefSeq" id="WP_381236921.1">
    <property type="nucleotide sequence ID" value="NZ_JBHSKH010000039.1"/>
</dbReference>
<evidence type="ECO:0000313" key="1">
    <source>
        <dbReference type="EMBL" id="MFD1312339.1"/>
    </source>
</evidence>
<comment type="caution">
    <text evidence="1">The sequence shown here is derived from an EMBL/GenBank/DDBJ whole genome shotgun (WGS) entry which is preliminary data.</text>
</comment>
<keyword evidence="2" id="KW-1185">Reference proteome</keyword>
<proteinExistence type="predicted"/>
<organism evidence="1 2">
    <name type="scientific">Streptomyces kaempferi</name>
    <dbReference type="NCBI Taxonomy" id="333725"/>
    <lineage>
        <taxon>Bacteria</taxon>
        <taxon>Bacillati</taxon>
        <taxon>Actinomycetota</taxon>
        <taxon>Actinomycetes</taxon>
        <taxon>Kitasatosporales</taxon>
        <taxon>Streptomycetaceae</taxon>
        <taxon>Streptomyces</taxon>
    </lineage>
</organism>
<accession>A0ABW3XSZ1</accession>
<dbReference type="EMBL" id="JBHTMM010000115">
    <property type="protein sequence ID" value="MFD1312339.1"/>
    <property type="molecule type" value="Genomic_DNA"/>
</dbReference>
<dbReference type="Proteomes" id="UP001597058">
    <property type="component" value="Unassembled WGS sequence"/>
</dbReference>
<name>A0ABW3XSZ1_9ACTN</name>
<reference evidence="2" key="1">
    <citation type="journal article" date="2019" name="Int. J. Syst. Evol. Microbiol.">
        <title>The Global Catalogue of Microorganisms (GCM) 10K type strain sequencing project: providing services to taxonomists for standard genome sequencing and annotation.</title>
        <authorList>
            <consortium name="The Broad Institute Genomics Platform"/>
            <consortium name="The Broad Institute Genome Sequencing Center for Infectious Disease"/>
            <person name="Wu L."/>
            <person name="Ma J."/>
        </authorList>
    </citation>
    <scope>NUCLEOTIDE SEQUENCE [LARGE SCALE GENOMIC DNA]</scope>
    <source>
        <strain evidence="2">CGMCC 4.7020</strain>
    </source>
</reference>
<sequence length="85" mass="9513">MSLLDALRAIGGTGRGGEHTLGRHLDAGQIQVLRSRAAALGPARHYLLEVEWPQLYRRAERLRTAGIPATDGEVRRLVWWPAWMS</sequence>